<comment type="cofactor">
    <cofactor evidence="1">
        <name>Mg(2+)</name>
        <dbReference type="ChEBI" id="CHEBI:18420"/>
    </cofactor>
</comment>
<feature type="binding site" evidence="1">
    <location>
        <begin position="11"/>
        <end position="16"/>
    </location>
    <ligand>
        <name>ATP</name>
        <dbReference type="ChEBI" id="CHEBI:30616"/>
    </ligand>
</feature>
<feature type="binding site" evidence="1">
    <location>
        <position position="111"/>
    </location>
    <ligand>
        <name>Mg(2+)</name>
        <dbReference type="ChEBI" id="CHEBI:18420"/>
    </ligand>
</feature>
<organism evidence="2 3">
    <name type="scientific">Tsukamurella paurometabola (strain ATCC 8368 / DSM 20162 / CCUG 35730 / CIP 100753 / JCM 10117 / KCTC 9821 / NBRC 16120 / NCIMB 702349 / NCTC 13040)</name>
    <name type="common">Corynebacterium paurometabolum</name>
    <dbReference type="NCBI Taxonomy" id="521096"/>
    <lineage>
        <taxon>Bacteria</taxon>
        <taxon>Bacillati</taxon>
        <taxon>Actinomycetota</taxon>
        <taxon>Actinomycetes</taxon>
        <taxon>Mycobacteriales</taxon>
        <taxon>Tsukamurellaceae</taxon>
        <taxon>Tsukamurella</taxon>
    </lineage>
</organism>
<dbReference type="PANTHER" id="PTHR43210">
    <property type="entry name" value="DETHIOBIOTIN SYNTHETASE"/>
    <property type="match status" value="1"/>
</dbReference>
<name>D5UNP4_TSUPD</name>
<keyword evidence="1" id="KW-0479">Metal-binding</keyword>
<dbReference type="GO" id="GO:0000287">
    <property type="term" value="F:magnesium ion binding"/>
    <property type="evidence" value="ECO:0007669"/>
    <property type="project" value="UniProtKB-UniRule"/>
</dbReference>
<reference evidence="3" key="1">
    <citation type="submission" date="2010-03" db="EMBL/GenBank/DDBJ databases">
        <title>The complete chromosome of Tsukamurella paurometabola DSM 20162.</title>
        <authorList>
            <consortium name="US DOE Joint Genome Institute (JGI-PGF)"/>
            <person name="Lucas S."/>
            <person name="Copeland A."/>
            <person name="Lapidus A."/>
            <person name="Glavina del Rio T."/>
            <person name="Dalin E."/>
            <person name="Tice H."/>
            <person name="Bruce D."/>
            <person name="Goodwin L."/>
            <person name="Pitluck S."/>
            <person name="Kyrpides N."/>
            <person name="Mavromatis K."/>
            <person name="Ivanova N."/>
            <person name="Mikhailova N."/>
            <person name="Munk A.C."/>
            <person name="Brettin T."/>
            <person name="Detter J.C."/>
            <person name="Tapia R."/>
            <person name="Han C."/>
            <person name="Larimer F."/>
            <person name="Land M."/>
            <person name="Hauser L."/>
            <person name="Markowitz V."/>
            <person name="Cheng J.-F."/>
            <person name="Hugenholtz P."/>
            <person name="Woyke T."/>
            <person name="Wu D."/>
            <person name="Jando M."/>
            <person name="Brambilla E."/>
            <person name="Klenk H.-P."/>
            <person name="Eisen J.A."/>
        </authorList>
    </citation>
    <scope>NUCLEOTIDE SEQUENCE [LARGE SCALE GENOMIC DNA]</scope>
    <source>
        <strain evidence="3">ATCC 8368 / DSM 20162 / CCUG 35730 / CIP 100753 / JCM 10117 / KCTC 9821 / NBRC 16120 / NCIMB 702349 / NCTC 13040</strain>
    </source>
</reference>
<keyword evidence="1" id="KW-0067">ATP-binding</keyword>
<evidence type="ECO:0000313" key="3">
    <source>
        <dbReference type="Proteomes" id="UP000001213"/>
    </source>
</evidence>
<dbReference type="SUPFAM" id="SSF52540">
    <property type="entry name" value="P-loop containing nucleoside triphosphate hydrolases"/>
    <property type="match status" value="1"/>
</dbReference>
<keyword evidence="1" id="KW-0963">Cytoplasm</keyword>
<feature type="active site" evidence="1">
    <location>
        <position position="35"/>
    </location>
</feature>
<keyword evidence="1" id="KW-0093">Biotin biosynthesis</keyword>
<keyword evidence="1" id="KW-0547">Nucleotide-binding</keyword>
<dbReference type="HOGENOM" id="CLU_072551_1_0_11"/>
<feature type="binding site" evidence="1">
    <location>
        <position position="15"/>
    </location>
    <ligand>
        <name>Mg(2+)</name>
        <dbReference type="ChEBI" id="CHEBI:18420"/>
    </ligand>
</feature>
<dbReference type="STRING" id="521096.Tpau_2000"/>
<feature type="binding site" evidence="1">
    <location>
        <position position="55"/>
    </location>
    <ligand>
        <name>ATP</name>
        <dbReference type="ChEBI" id="CHEBI:30616"/>
    </ligand>
</feature>
<dbReference type="EMBL" id="CP001966">
    <property type="protein sequence ID" value="ADG78612.1"/>
    <property type="molecule type" value="Genomic_DNA"/>
</dbReference>
<keyword evidence="1" id="KW-0460">Magnesium</keyword>
<dbReference type="AlphaFoldDB" id="D5UNP4"/>
<dbReference type="Proteomes" id="UP000001213">
    <property type="component" value="Chromosome"/>
</dbReference>
<gene>
    <name evidence="1" type="primary">bioD</name>
    <name evidence="2" type="ordered locus">Tpau_2000</name>
</gene>
<dbReference type="UniPathway" id="UPA00078">
    <property type="reaction ID" value="UER00161"/>
</dbReference>
<comment type="catalytic activity">
    <reaction evidence="1">
        <text>(7R,8S)-7,8-diammoniononanoate + CO2 + ATP = (4R,5S)-dethiobiotin + ADP + phosphate + 3 H(+)</text>
        <dbReference type="Rhea" id="RHEA:15805"/>
        <dbReference type="ChEBI" id="CHEBI:15378"/>
        <dbReference type="ChEBI" id="CHEBI:16526"/>
        <dbReference type="ChEBI" id="CHEBI:30616"/>
        <dbReference type="ChEBI" id="CHEBI:43474"/>
        <dbReference type="ChEBI" id="CHEBI:149469"/>
        <dbReference type="ChEBI" id="CHEBI:149473"/>
        <dbReference type="ChEBI" id="CHEBI:456216"/>
        <dbReference type="EC" id="6.3.3.3"/>
    </reaction>
</comment>
<dbReference type="GO" id="GO:0005524">
    <property type="term" value="F:ATP binding"/>
    <property type="evidence" value="ECO:0007669"/>
    <property type="project" value="UniProtKB-UniRule"/>
</dbReference>
<dbReference type="InterPro" id="IPR027417">
    <property type="entry name" value="P-loop_NTPase"/>
</dbReference>
<feature type="binding site" evidence="1">
    <location>
        <begin position="176"/>
        <end position="177"/>
    </location>
    <ligand>
        <name>ATP</name>
        <dbReference type="ChEBI" id="CHEBI:30616"/>
    </ligand>
</feature>
<comment type="subcellular location">
    <subcellularLocation>
        <location evidence="1">Cytoplasm</location>
    </subcellularLocation>
</comment>
<accession>D5UNP4</accession>
<dbReference type="InterPro" id="IPR004472">
    <property type="entry name" value="DTB_synth_BioD"/>
</dbReference>
<dbReference type="PIRSF" id="PIRSF006755">
    <property type="entry name" value="DTB_synth"/>
    <property type="match status" value="1"/>
</dbReference>
<dbReference type="GO" id="GO:0009102">
    <property type="term" value="P:biotin biosynthetic process"/>
    <property type="evidence" value="ECO:0007669"/>
    <property type="project" value="UniProtKB-UniRule"/>
</dbReference>
<dbReference type="PANTHER" id="PTHR43210:SF5">
    <property type="entry name" value="DETHIOBIOTIN SYNTHETASE"/>
    <property type="match status" value="1"/>
</dbReference>
<comment type="function">
    <text evidence="1">Catalyzes a mechanistically unusual reaction, the ATP-dependent insertion of CO2 between the N7 and N8 nitrogen atoms of 7,8-diaminopelargonic acid (DAPA, also called 7,8-diammoniononanoate) to form a ureido ring.</text>
</comment>
<dbReference type="NCBIfam" id="TIGR00347">
    <property type="entry name" value="bioD"/>
    <property type="match status" value="1"/>
</dbReference>
<feature type="binding site" evidence="1">
    <location>
        <position position="55"/>
    </location>
    <ligand>
        <name>Mg(2+)</name>
        <dbReference type="ChEBI" id="CHEBI:18420"/>
    </ligand>
</feature>
<sequence>MILCVTGTSTGVGKTVATAALAAALLPTAGVTVIKPAQTGFAAGADLDENGQLSDAAEVARLVPEAITVEHRRYPDPLAPLTAARRVGAAPLDRAEAVALARGRAGVVLVEGAGGVLVRLGLDTAGTPFTLVDVAADLGAPVVVVADPALGTLNHTELTVRALDAADVACAGIVLSRWPERPGLAERCNIDDLPEVTGVPIVGRIPDGATAFPPEQFGAAAPSWFDAAWLTSLSMH</sequence>
<keyword evidence="3" id="KW-1185">Reference proteome</keyword>
<dbReference type="KEGG" id="tpr:Tpau_2000"/>
<dbReference type="CDD" id="cd03109">
    <property type="entry name" value="DTBS"/>
    <property type="match status" value="1"/>
</dbReference>
<comment type="caution">
    <text evidence="1">Lacks conserved residue(s) required for the propagation of feature annotation.</text>
</comment>
<dbReference type="HAMAP" id="MF_00336">
    <property type="entry name" value="BioD"/>
    <property type="match status" value="1"/>
</dbReference>
<protein>
    <recommendedName>
        <fullName evidence="1">ATP-dependent dethiobiotin synthetase BioD</fullName>
        <ecNumber evidence="1">6.3.3.3</ecNumber>
    </recommendedName>
    <alternativeName>
        <fullName evidence="1">DTB synthetase</fullName>
        <shortName evidence="1">DTBS</shortName>
    </alternativeName>
    <alternativeName>
        <fullName evidence="1">Dethiobiotin synthase</fullName>
    </alternativeName>
</protein>
<dbReference type="eggNOG" id="COG0132">
    <property type="taxonomic scope" value="Bacteria"/>
</dbReference>
<comment type="subunit">
    <text evidence="1">Homodimer.</text>
</comment>
<reference evidence="2 3" key="2">
    <citation type="journal article" date="2011" name="Stand. Genomic Sci.">
        <title>Complete genome sequence of Tsukamurella paurometabola type strain (no. 33).</title>
        <authorList>
            <person name="Munk A.C."/>
            <person name="Lapidus A."/>
            <person name="Lucas S."/>
            <person name="Nolan M."/>
            <person name="Tice H."/>
            <person name="Cheng J.F."/>
            <person name="Del Rio T.G."/>
            <person name="Goodwin L."/>
            <person name="Pitluck S."/>
            <person name="Liolios K."/>
            <person name="Huntemann M."/>
            <person name="Ivanova N."/>
            <person name="Mavromatis K."/>
            <person name="Mikhailova N."/>
            <person name="Pati A."/>
            <person name="Chen A."/>
            <person name="Palaniappan K."/>
            <person name="Tapia R."/>
            <person name="Han C."/>
            <person name="Land M."/>
            <person name="Hauser L."/>
            <person name="Chang Y.J."/>
            <person name="Jeffries C.D."/>
            <person name="Brettin T."/>
            <person name="Yasawong M."/>
            <person name="Brambilla E.M."/>
            <person name="Rohde M."/>
            <person name="Sikorski J."/>
            <person name="Goker M."/>
            <person name="Detter J.C."/>
            <person name="Woyke T."/>
            <person name="Bristow J."/>
            <person name="Eisen J.A."/>
            <person name="Markowitz V."/>
            <person name="Hugenholtz P."/>
            <person name="Kyrpides N.C."/>
            <person name="Klenk H.P."/>
        </authorList>
    </citation>
    <scope>NUCLEOTIDE SEQUENCE [LARGE SCALE GENOMIC DNA]</scope>
    <source>
        <strain evidence="3">ATCC 8368 / DSM 20162 / CCUG 35730 / CIP 100753 / JCM 10117 / KCTC 9821 / NBRC 16120 / NCIMB 702349 / NCTC 13040</strain>
    </source>
</reference>
<dbReference type="Pfam" id="PF13500">
    <property type="entry name" value="AAA_26"/>
    <property type="match status" value="1"/>
</dbReference>
<evidence type="ECO:0000256" key="1">
    <source>
        <dbReference type="HAMAP-Rule" id="MF_00336"/>
    </source>
</evidence>
<feature type="binding site" evidence="1">
    <location>
        <begin position="111"/>
        <end position="114"/>
    </location>
    <ligand>
        <name>ATP</name>
        <dbReference type="ChEBI" id="CHEBI:30616"/>
    </ligand>
</feature>
<dbReference type="Gene3D" id="3.40.50.300">
    <property type="entry name" value="P-loop containing nucleotide triphosphate hydrolases"/>
    <property type="match status" value="1"/>
</dbReference>
<keyword evidence="1 2" id="KW-0436">Ligase</keyword>
<comment type="pathway">
    <text evidence="1">Cofactor biosynthesis; biotin biosynthesis; biotin from 7,8-diaminononanoate: step 1/2.</text>
</comment>
<proteinExistence type="inferred from homology"/>
<feature type="binding site" evidence="1">
    <location>
        <position position="39"/>
    </location>
    <ligand>
        <name>substrate</name>
    </ligand>
</feature>
<comment type="similarity">
    <text evidence="1">Belongs to the dethiobiotin synthetase family.</text>
</comment>
<evidence type="ECO:0000313" key="2">
    <source>
        <dbReference type="EMBL" id="ADG78612.1"/>
    </source>
</evidence>
<dbReference type="EC" id="6.3.3.3" evidence="1"/>
<dbReference type="GO" id="GO:0004141">
    <property type="term" value="F:dethiobiotin synthase activity"/>
    <property type="evidence" value="ECO:0007669"/>
    <property type="project" value="UniProtKB-UniRule"/>
</dbReference>
<dbReference type="GO" id="GO:0005829">
    <property type="term" value="C:cytosol"/>
    <property type="evidence" value="ECO:0007669"/>
    <property type="project" value="TreeGrafter"/>
</dbReference>